<dbReference type="Proteomes" id="UP000887127">
    <property type="component" value="Unassembled WGS sequence"/>
</dbReference>
<dbReference type="RefSeq" id="WP_091761337.1">
    <property type="nucleotide sequence ID" value="NZ_BJVX01000010.1"/>
</dbReference>
<protein>
    <recommendedName>
        <fullName evidence="3">DUF4145 domain-containing protein</fullName>
    </recommendedName>
</protein>
<gene>
    <name evidence="1" type="ORF">M132T_15470</name>
</gene>
<organism evidence="1 2">
    <name type="scientific">Marinilactibacillus psychrotolerans</name>
    <dbReference type="NCBI Taxonomy" id="191770"/>
    <lineage>
        <taxon>Bacteria</taxon>
        <taxon>Bacillati</taxon>
        <taxon>Bacillota</taxon>
        <taxon>Bacilli</taxon>
        <taxon>Lactobacillales</taxon>
        <taxon>Carnobacteriaceae</taxon>
        <taxon>Marinilactibacillus</taxon>
    </lineage>
</organism>
<dbReference type="EMBL" id="BKBI01000010">
    <property type="protein sequence ID" value="GEQ36039.1"/>
    <property type="molecule type" value="Genomic_DNA"/>
</dbReference>
<comment type="caution">
    <text evidence="1">The sequence shown here is derived from an EMBL/GenBank/DDBJ whole genome shotgun (WGS) entry which is preliminary data.</text>
</comment>
<sequence length="252" mass="28815">MNYNKYQTRFFLKSEQTTFVEEILIQNPLICQHCRNTGPQVLVEAVGTLGDNDRYNVISITACSLCGSNSVHYCYALPKEIDYTGEGDKPNKFNIAVSYPKTLSTHELPNKLTERYHRFVKVYKQAQLAEEEDLDELAGMGYRKAIEILLTDYLLEHTPENVESEWLTNPKTTLGNKINVLPSERIKGLAKTISFIGNDETHYTRIHDDQDINSLKVFAKSLISEIDHELVLSESQSFLENVFSKKSKNQDN</sequence>
<accession>A0AAV3WWF8</accession>
<dbReference type="AlphaFoldDB" id="A0AAV3WWF8"/>
<evidence type="ECO:0000313" key="1">
    <source>
        <dbReference type="EMBL" id="GEQ36039.1"/>
    </source>
</evidence>
<evidence type="ECO:0000313" key="2">
    <source>
        <dbReference type="Proteomes" id="UP000887127"/>
    </source>
</evidence>
<reference evidence="1" key="1">
    <citation type="submission" date="2019-08" db="EMBL/GenBank/DDBJ databases">
        <title>Marinilactibacillus psychrotolerans M13-2T whole genome sequencing project.</title>
        <authorList>
            <person name="Ishikawa M."/>
            <person name="Suzuki T."/>
            <person name="Matsutani M."/>
        </authorList>
    </citation>
    <scope>NUCLEOTIDE SEQUENCE</scope>
    <source>
        <strain evidence="1">M13-2T</strain>
    </source>
</reference>
<proteinExistence type="predicted"/>
<evidence type="ECO:0008006" key="3">
    <source>
        <dbReference type="Google" id="ProtNLM"/>
    </source>
</evidence>
<name>A0AAV3WWF8_9LACT</name>
<dbReference type="GeneID" id="96911556"/>